<evidence type="ECO:0000256" key="1">
    <source>
        <dbReference type="ARBA" id="ARBA00022630"/>
    </source>
</evidence>
<organism evidence="4 5">
    <name type="scientific">Saccharomonospora xinjiangensis XJ-54</name>
    <dbReference type="NCBI Taxonomy" id="882086"/>
    <lineage>
        <taxon>Bacteria</taxon>
        <taxon>Bacillati</taxon>
        <taxon>Actinomycetota</taxon>
        <taxon>Actinomycetes</taxon>
        <taxon>Pseudonocardiales</taxon>
        <taxon>Pseudonocardiaceae</taxon>
        <taxon>Saccharomonospora</taxon>
    </lineage>
</organism>
<dbReference type="HOGENOM" id="CLU_057691_0_0_11"/>
<proteinExistence type="predicted"/>
<sequence>MTTHTRDVEVGIVGAGPAGLMLSYLLHLQGVEAVVLEKHSRHHVEQRVRAGVCGQPTVDLLRDIGLGARLELEGLPHHGFSLRFDRRDHRVPLTELTGKRITVYGQQEIAKDLIRAHAEKNLPIEFEVSDVALHDLDTERPCVTYVDATGNAVRLRCAAVAGCDGFDGVSRHSLPSGVLTVYEHEFPYAWLGVLAHTPPSHGELIYAAHERGFALHSMRSPELTRLYLQIDLGDRLEHWPDERVWEELQRRLDTVDGFRLREGPLLDKSITSMFCFVAEPMCHGRLFLAGDAAHIVPPTGPKGMNLAVADVRRLAYALHRLLRRCDPEPARTYSESCLRRVWCAQQFSCQMTAMLHRDPDADDFARRLALAQLRHTVSSRPAAASFAEDYVGLPFE</sequence>
<reference evidence="4 5" key="1">
    <citation type="submission" date="2012-01" db="EMBL/GenBank/DDBJ databases">
        <title>Improved High-Quality Draft sequence of Saccharomonospora xinjiangensis XJ-54.</title>
        <authorList>
            <consortium name="US DOE Joint Genome Institute"/>
            <person name="Lucas S."/>
            <person name="Han J."/>
            <person name="Lapidus A."/>
            <person name="Cheng J.-F."/>
            <person name="Goodwin L."/>
            <person name="Pitluck S."/>
            <person name="Peters L."/>
            <person name="Mikhailova N."/>
            <person name="Teshima H."/>
            <person name="Detter J.C."/>
            <person name="Han C."/>
            <person name="Tapia R."/>
            <person name="Land M."/>
            <person name="Hauser L."/>
            <person name="Kyrpides N."/>
            <person name="Ivanova N."/>
            <person name="Pagani I."/>
            <person name="Brambilla E.-M."/>
            <person name="Klenk H.-P."/>
            <person name="Woyke T."/>
        </authorList>
    </citation>
    <scope>NUCLEOTIDE SEQUENCE [LARGE SCALE GENOMIC DNA]</scope>
    <source>
        <strain evidence="4 5">XJ-54</strain>
    </source>
</reference>
<evidence type="ECO:0000259" key="3">
    <source>
        <dbReference type="Pfam" id="PF01494"/>
    </source>
</evidence>
<feature type="domain" description="FAD-binding" evidence="3">
    <location>
        <begin position="7"/>
        <end position="347"/>
    </location>
</feature>
<dbReference type="RefSeq" id="WP_006238789.1">
    <property type="nucleotide sequence ID" value="NZ_JH636049.1"/>
</dbReference>
<dbReference type="InterPro" id="IPR036188">
    <property type="entry name" value="FAD/NAD-bd_sf"/>
</dbReference>
<dbReference type="SUPFAM" id="SSF51905">
    <property type="entry name" value="FAD/NAD(P)-binding domain"/>
    <property type="match status" value="1"/>
</dbReference>
<dbReference type="InterPro" id="IPR002938">
    <property type="entry name" value="FAD-bd"/>
</dbReference>
<dbReference type="PANTHER" id="PTHR43004:SF3">
    <property type="entry name" value="P-HYDROXYBENZOATE HYDROXYLASE"/>
    <property type="match status" value="1"/>
</dbReference>
<evidence type="ECO:0000313" key="5">
    <source>
        <dbReference type="Proteomes" id="UP000004691"/>
    </source>
</evidence>
<dbReference type="SUPFAM" id="SSF54373">
    <property type="entry name" value="FAD-linked reductases, C-terminal domain"/>
    <property type="match status" value="1"/>
</dbReference>
<dbReference type="PRINTS" id="PR00420">
    <property type="entry name" value="RNGMNOXGNASE"/>
</dbReference>
<protein>
    <submittedName>
        <fullName evidence="4">2-polyprenyl-6-methoxyphenol hydroxylase-like oxidoreductase</fullName>
    </submittedName>
</protein>
<dbReference type="Gene3D" id="3.30.9.10">
    <property type="entry name" value="D-Amino Acid Oxidase, subunit A, domain 2"/>
    <property type="match status" value="1"/>
</dbReference>
<accession>I0V3E0</accession>
<dbReference type="AlphaFoldDB" id="I0V3E0"/>
<keyword evidence="2" id="KW-0274">FAD</keyword>
<keyword evidence="1" id="KW-0285">Flavoprotein</keyword>
<dbReference type="NCBIfam" id="NF006091">
    <property type="entry name" value="PRK08243.1"/>
    <property type="match status" value="1"/>
</dbReference>
<dbReference type="InterPro" id="IPR050641">
    <property type="entry name" value="RIFMO-like"/>
</dbReference>
<keyword evidence="5" id="KW-1185">Reference proteome</keyword>
<dbReference type="Proteomes" id="UP000004691">
    <property type="component" value="Unassembled WGS sequence"/>
</dbReference>
<evidence type="ECO:0000313" key="4">
    <source>
        <dbReference type="EMBL" id="EID54643.1"/>
    </source>
</evidence>
<dbReference type="eggNOG" id="COG0654">
    <property type="taxonomic scope" value="Bacteria"/>
</dbReference>
<gene>
    <name evidence="4" type="ORF">SacxiDRAFT_2419</name>
</gene>
<evidence type="ECO:0000256" key="2">
    <source>
        <dbReference type="ARBA" id="ARBA00022827"/>
    </source>
</evidence>
<dbReference type="STRING" id="882086.SacxiDRAFT_2419"/>
<name>I0V3E0_9PSEU</name>
<dbReference type="PANTHER" id="PTHR43004">
    <property type="entry name" value="TRK SYSTEM POTASSIUM UPTAKE PROTEIN"/>
    <property type="match status" value="1"/>
</dbReference>
<dbReference type="Pfam" id="PF01494">
    <property type="entry name" value="FAD_binding_3"/>
    <property type="match status" value="1"/>
</dbReference>
<dbReference type="GO" id="GO:0016709">
    <property type="term" value="F:oxidoreductase activity, acting on paired donors, with incorporation or reduction of molecular oxygen, NAD(P)H as one donor, and incorporation of one atom of oxygen"/>
    <property type="evidence" value="ECO:0007669"/>
    <property type="project" value="UniProtKB-ARBA"/>
</dbReference>
<dbReference type="Gene3D" id="3.50.50.60">
    <property type="entry name" value="FAD/NAD(P)-binding domain"/>
    <property type="match status" value="1"/>
</dbReference>
<dbReference type="EMBL" id="JH636049">
    <property type="protein sequence ID" value="EID54643.1"/>
    <property type="molecule type" value="Genomic_DNA"/>
</dbReference>
<dbReference type="GO" id="GO:0071949">
    <property type="term" value="F:FAD binding"/>
    <property type="evidence" value="ECO:0007669"/>
    <property type="project" value="InterPro"/>
</dbReference>